<evidence type="ECO:0000313" key="3">
    <source>
        <dbReference type="EMBL" id="RRD04698.1"/>
    </source>
</evidence>
<dbReference type="InterPro" id="IPR033803">
    <property type="entry name" value="CBD-like_Golvesin-Xly"/>
</dbReference>
<dbReference type="Pfam" id="PF10633">
    <property type="entry name" value="NPCBM_assoc"/>
    <property type="match status" value="1"/>
</dbReference>
<dbReference type="InterPro" id="IPR013783">
    <property type="entry name" value="Ig-like_fold"/>
</dbReference>
<dbReference type="Proteomes" id="UP000280819">
    <property type="component" value="Unassembled WGS sequence"/>
</dbReference>
<dbReference type="RefSeq" id="WP_124844850.1">
    <property type="nucleotide sequence ID" value="NZ_RQZG01000009.1"/>
</dbReference>
<accession>A0A3P1T5W5</accession>
<name>A0A3P1T5W5_9ACTN</name>
<dbReference type="InterPro" id="IPR018905">
    <property type="entry name" value="A-galactase_NEW3"/>
</dbReference>
<dbReference type="EMBL" id="RQZG01000009">
    <property type="protein sequence ID" value="RRD04698.1"/>
    <property type="molecule type" value="Genomic_DNA"/>
</dbReference>
<evidence type="ECO:0000259" key="1">
    <source>
        <dbReference type="Pfam" id="PF10633"/>
    </source>
</evidence>
<dbReference type="Pfam" id="PF25275">
    <property type="entry name" value="Golvesin_C"/>
    <property type="match status" value="1"/>
</dbReference>
<dbReference type="AlphaFoldDB" id="A0A3P1T5W5"/>
<feature type="domain" description="Alpha-galactosidase NEW3" evidence="1">
    <location>
        <begin position="943"/>
        <end position="1015"/>
    </location>
</feature>
<feature type="domain" description="Golvesin/Xly CBD-like" evidence="2">
    <location>
        <begin position="1171"/>
        <end position="1262"/>
    </location>
</feature>
<protein>
    <submittedName>
        <fullName evidence="3">Uncharacterized protein</fullName>
    </submittedName>
</protein>
<sequence>MTNHALDDYTLDTELGTLTGPRHRMRFHTATWTGGHTVVHDLDVLVDGQWRTLSSSATGPGDQWFVLAGADGNPDDYWDTMEVTAVQLPGFTRIDDTTAELSTAADSPVALTVRISLAGDHPVVTHTLTAPSDGHFIVAHQPFPEVDPDEVQEVLCGARQHARYIWDMQALSAQELFAPMTLIQVDRDGAPCTLGGFIPASSIEFTHERELGPTRQPYGMSLRGAARIIRPTVFSPQIGELSRMTVGEQRSFSTGICALPGTIVEAHEELLRDEYSFTAYRENIYDTSMTSTIHNLWDLVLTGAGDVADTDAPFSPSPSGWWPKAKGFVDVEQDQRVQTTTTAVLLGAYLLGAPEELYRDRALPTIEFHLSRRTSSWSPDPARTKVNQMGGVAFQNSPASLHVATRRQFPALATLAVQQLREQPRQREDGYRIRALLHAAAVTGNPAHTHELAAVAAWYAETFIDVAYTTNLPEEEFQIWFSKAWVELLAAYEVLGDPNLLKAARREARRFITQIHTRPVPDIEVTVPNQPPIREQTERWSTPVIHDHPEHDHPQETVPAWLVSTNGMSFEQLTTYKTWTENNVGLNGFSLIPAWSASLLRLGHLTHDDLLQDFAHNLVVGRYTNYPGYYDRQFRVRHMKPDYPLVMDLGVSTTYYHHIPAQLGMTIDYLVTEHHVRSDGQVFFPGAFESTYAFFKFHTYGHEPGTFHGEDGVWPCLAKDLITVDDPQVNWLAGLGNDSLYLSFTNESTTGRRFTVRLGEQVRAASTGRLRGTIPGLRGRRGRVWIHRDTFRMTIPGRGHTSVIIRGVPDVLAQRHREPLPDTRSSSSFHLDDESPIGVVRGMLLTRPDGSGHDAFVQAATTGPATLVHSSGGEEVSLESAHHPNEWTVPVDDVDAPFTYRVQTDGGATTPVTLRLSPVMTGTLPEGDVAHVDLVAPYDVVAGERARLQVRVLASHTVPEEVGVTVRAPDGWQVVETRALPGLSPGSRAEALFEVTVPEDATPGDRGELTAVLTHSTGEVVGEPVAVEVLAPVKTFVLRPEPITTPGAVIGAEVGIVNLSSRQQASEVRLWIPLGWSVVDSDLTYDLAPGAWTRLPLRIEVAADAIPGKTYLMRARATADSPDVFAQLRVPPRRLVTGHDRLVTNRDSAPAYLETPAYYWLPSGLPGWDGDRTRYGRIDRTGGAAIWTPDLEVAGDYEVAIWYPSNPETATRAVYVVDHADGRQEFVVNQQENPSSWVVLGTFRFEAGTTGRVRLECREEGYHRANAVWFRHKG</sequence>
<gene>
    <name evidence="3" type="ORF">EII34_09135</name>
</gene>
<dbReference type="Gene3D" id="2.60.40.10">
    <property type="entry name" value="Immunoglobulins"/>
    <property type="match status" value="1"/>
</dbReference>
<dbReference type="GO" id="GO:0005975">
    <property type="term" value="P:carbohydrate metabolic process"/>
    <property type="evidence" value="ECO:0007669"/>
    <property type="project" value="UniProtKB-ARBA"/>
</dbReference>
<organism evidence="3 4">
    <name type="scientific">Arachnia propionica</name>
    <dbReference type="NCBI Taxonomy" id="1750"/>
    <lineage>
        <taxon>Bacteria</taxon>
        <taxon>Bacillati</taxon>
        <taxon>Actinomycetota</taxon>
        <taxon>Actinomycetes</taxon>
        <taxon>Propionibacteriales</taxon>
        <taxon>Propionibacteriaceae</taxon>
        <taxon>Arachnia</taxon>
    </lineage>
</organism>
<dbReference type="OrthoDB" id="3796513at2"/>
<reference evidence="3 4" key="1">
    <citation type="submission" date="2018-11" db="EMBL/GenBank/DDBJ databases">
        <title>Genomes From Bacteria Associated with the Canine Oral Cavity: a Test Case for Automated Genome-Based Taxonomic Assignment.</title>
        <authorList>
            <person name="Coil D.A."/>
            <person name="Jospin G."/>
            <person name="Darling A.E."/>
            <person name="Wallis C."/>
            <person name="Davis I.J."/>
            <person name="Harris S."/>
            <person name="Eisen J.A."/>
            <person name="Holcombe L.J."/>
            <person name="O'Flynn C."/>
        </authorList>
    </citation>
    <scope>NUCLEOTIDE SEQUENCE [LARGE SCALE GENOMIC DNA]</scope>
    <source>
        <strain evidence="3 4">OH887_COT-365</strain>
    </source>
</reference>
<proteinExistence type="predicted"/>
<evidence type="ECO:0000259" key="2">
    <source>
        <dbReference type="Pfam" id="PF25275"/>
    </source>
</evidence>
<evidence type="ECO:0000313" key="4">
    <source>
        <dbReference type="Proteomes" id="UP000280819"/>
    </source>
</evidence>
<dbReference type="Gene3D" id="2.60.120.260">
    <property type="entry name" value="Galactose-binding domain-like"/>
    <property type="match status" value="1"/>
</dbReference>
<comment type="caution">
    <text evidence="3">The sequence shown here is derived from an EMBL/GenBank/DDBJ whole genome shotgun (WGS) entry which is preliminary data.</text>
</comment>